<evidence type="ECO:0000256" key="1">
    <source>
        <dbReference type="SAM" id="MobiDB-lite"/>
    </source>
</evidence>
<protein>
    <submittedName>
        <fullName evidence="2">Uncharacterized protein</fullName>
    </submittedName>
</protein>
<comment type="caution">
    <text evidence="2">The sequence shown here is derived from an EMBL/GenBank/DDBJ whole genome shotgun (WGS) entry which is preliminary data.</text>
</comment>
<keyword evidence="3" id="KW-1185">Reference proteome</keyword>
<dbReference type="EMBL" id="QZDT01000146">
    <property type="protein sequence ID" value="NBJ95658.1"/>
    <property type="molecule type" value="Genomic_DNA"/>
</dbReference>
<dbReference type="AlphaFoldDB" id="A0A9X5BKW8"/>
<organism evidence="2 3">
    <name type="scientific">Parablautia muri</name>
    <dbReference type="NCBI Taxonomy" id="2320879"/>
    <lineage>
        <taxon>Bacteria</taxon>
        <taxon>Bacillati</taxon>
        <taxon>Bacillota</taxon>
        <taxon>Clostridia</taxon>
        <taxon>Lachnospirales</taxon>
        <taxon>Lachnospiraceae</taxon>
        <taxon>Parablautia</taxon>
    </lineage>
</organism>
<reference evidence="2" key="1">
    <citation type="submission" date="2018-09" db="EMBL/GenBank/DDBJ databases">
        <title>Murine metabolic-syndrome-specific gut microbial biobank.</title>
        <authorList>
            <person name="Liu C."/>
        </authorList>
    </citation>
    <scope>NUCLEOTIDE SEQUENCE</scope>
    <source>
        <strain evidence="2">D42-62</strain>
    </source>
</reference>
<evidence type="ECO:0000313" key="3">
    <source>
        <dbReference type="Proteomes" id="UP001154420"/>
    </source>
</evidence>
<proteinExistence type="predicted"/>
<feature type="region of interest" description="Disordered" evidence="1">
    <location>
        <begin position="1"/>
        <end position="20"/>
    </location>
</feature>
<dbReference type="Proteomes" id="UP001154420">
    <property type="component" value="Unassembled WGS sequence"/>
</dbReference>
<dbReference type="OrthoDB" id="8100530at2"/>
<sequence>MSEAMENVTENAPAEKAEETKAEKFIRLGEYRMNKAIDAIGRIENLANRSAYNYTPEQVEAMFSVLESKVAEVKAKFTATKTKENTAFSFGNKAE</sequence>
<accession>A0A9X5BKW8</accession>
<gene>
    <name evidence="2" type="ORF">D5281_24960</name>
</gene>
<evidence type="ECO:0000313" key="2">
    <source>
        <dbReference type="EMBL" id="NBJ95658.1"/>
    </source>
</evidence>
<dbReference type="RefSeq" id="WP_160562511.1">
    <property type="nucleotide sequence ID" value="NZ_QZDT01000146.1"/>
</dbReference>
<name>A0A9X5BKW8_9FIRM</name>